<dbReference type="Proteomes" id="UP000299102">
    <property type="component" value="Unassembled WGS sequence"/>
</dbReference>
<feature type="region of interest" description="Disordered" evidence="1">
    <location>
        <begin position="1"/>
        <end position="28"/>
    </location>
</feature>
<proteinExistence type="predicted"/>
<sequence length="294" mass="33401">MRKPGHGKVRAHALSRGVSPCVTPPKQARVNNRPRRRWRYALVVNGGKRGRLTPTRRTADVRPRAPASRLYVSFETEFGARSECYTSYGLSSEICCARSAMNVEKSPDRQCGFKILTGRAGTGLILPHLYLLIRHMTQRTNERWLDSTATPLITPDLESGPGPRPSAALPATHTHDRRSGVVKHSFQNTTPSVLDTACLRWSIRNWSPTNWCARAAPPGLYVALSHFNHGTLEINISGELWTHRTRRTSYNYGRRRHRPALNETYNRYKLDTRHYRLRVCIHDAPVLALPRSRP</sequence>
<comment type="caution">
    <text evidence="2">The sequence shown here is derived from an EMBL/GenBank/DDBJ whole genome shotgun (WGS) entry which is preliminary data.</text>
</comment>
<evidence type="ECO:0000313" key="2">
    <source>
        <dbReference type="EMBL" id="GBP23198.1"/>
    </source>
</evidence>
<gene>
    <name evidence="2" type="ORF">EVAR_82363_1</name>
</gene>
<name>A0A4C1UA61_EUMVA</name>
<keyword evidence="3" id="KW-1185">Reference proteome</keyword>
<evidence type="ECO:0000313" key="3">
    <source>
        <dbReference type="Proteomes" id="UP000299102"/>
    </source>
</evidence>
<evidence type="ECO:0000256" key="1">
    <source>
        <dbReference type="SAM" id="MobiDB-lite"/>
    </source>
</evidence>
<protein>
    <submittedName>
        <fullName evidence="2">Uncharacterized protein</fullName>
    </submittedName>
</protein>
<organism evidence="2 3">
    <name type="scientific">Eumeta variegata</name>
    <name type="common">Bagworm moth</name>
    <name type="synonym">Eumeta japonica</name>
    <dbReference type="NCBI Taxonomy" id="151549"/>
    <lineage>
        <taxon>Eukaryota</taxon>
        <taxon>Metazoa</taxon>
        <taxon>Ecdysozoa</taxon>
        <taxon>Arthropoda</taxon>
        <taxon>Hexapoda</taxon>
        <taxon>Insecta</taxon>
        <taxon>Pterygota</taxon>
        <taxon>Neoptera</taxon>
        <taxon>Endopterygota</taxon>
        <taxon>Lepidoptera</taxon>
        <taxon>Glossata</taxon>
        <taxon>Ditrysia</taxon>
        <taxon>Tineoidea</taxon>
        <taxon>Psychidae</taxon>
        <taxon>Oiketicinae</taxon>
        <taxon>Eumeta</taxon>
    </lineage>
</organism>
<dbReference type="EMBL" id="BGZK01000148">
    <property type="protein sequence ID" value="GBP23198.1"/>
    <property type="molecule type" value="Genomic_DNA"/>
</dbReference>
<feature type="compositionally biased region" description="Basic residues" evidence="1">
    <location>
        <begin position="1"/>
        <end position="13"/>
    </location>
</feature>
<accession>A0A4C1UA61</accession>
<reference evidence="2 3" key="1">
    <citation type="journal article" date="2019" name="Commun. Biol.">
        <title>The bagworm genome reveals a unique fibroin gene that provides high tensile strength.</title>
        <authorList>
            <person name="Kono N."/>
            <person name="Nakamura H."/>
            <person name="Ohtoshi R."/>
            <person name="Tomita M."/>
            <person name="Numata K."/>
            <person name="Arakawa K."/>
        </authorList>
    </citation>
    <scope>NUCLEOTIDE SEQUENCE [LARGE SCALE GENOMIC DNA]</scope>
</reference>
<dbReference type="AlphaFoldDB" id="A0A4C1UA61"/>